<dbReference type="PROSITE" id="PS51273">
    <property type="entry name" value="GATASE_TYPE_1"/>
    <property type="match status" value="1"/>
</dbReference>
<reference evidence="2 3" key="1">
    <citation type="journal article" date="2012" name="J. Bacteriol.">
        <title>Draft Genome Sequence of Turicella otitidis ATCC 51513, Isolated from Middle Ear Fluid from a Child with Otitis Media.</title>
        <authorList>
            <person name="Brinkrolf K."/>
            <person name="Schneider J."/>
            <person name="Knecht M."/>
            <person name="Ruckert C."/>
            <person name="Tauch A."/>
        </authorList>
    </citation>
    <scope>NUCLEOTIDE SEQUENCE [LARGE SCALE GENOMIC DNA]</scope>
    <source>
        <strain evidence="2 3">ATCC 51513</strain>
    </source>
</reference>
<dbReference type="SUPFAM" id="SSF52317">
    <property type="entry name" value="Class I glutamine amidotransferase-like"/>
    <property type="match status" value="1"/>
</dbReference>
<accession>I7LC09</accession>
<dbReference type="GO" id="GO:0003922">
    <property type="term" value="F:GMP synthase (glutamine-hydrolyzing) activity"/>
    <property type="evidence" value="ECO:0007669"/>
    <property type="project" value="UniProtKB-EC"/>
</dbReference>
<protein>
    <submittedName>
        <fullName evidence="2">GMP synthase (Glutamine-hydrolysing)</fullName>
        <ecNumber evidence="2">6.3.5.2</ecNumber>
    </submittedName>
</protein>
<dbReference type="CDD" id="cd01741">
    <property type="entry name" value="GATase1_1"/>
    <property type="match status" value="1"/>
</dbReference>
<dbReference type="Gene3D" id="3.40.50.880">
    <property type="match status" value="1"/>
</dbReference>
<dbReference type="InterPro" id="IPR029062">
    <property type="entry name" value="Class_I_gatase-like"/>
</dbReference>
<feature type="domain" description="Glutamine amidotransferase" evidence="1">
    <location>
        <begin position="52"/>
        <end position="195"/>
    </location>
</feature>
<sequence>MMAVMIRLLLVSPRRGAQAAAAEYNDVLRATGMPAMCVEQRVLDSPTATAGSTAGFDGLIIGGSPLNLTDDIEAAWRAQAIREILRLLDDSLPTYAICFGATVLASSLGSGIGTDRPEGAGATTVRLTDNAAGDPIFGRLPSTFRALTGHNEHITLAPAAARLLATGPTCPVQAFKVGTQTWASQFHPEMDAKGMANRMGFYQTNGYFDPSNWQGIVSEISRENLSASTSLLRSFAEHCAGERIETPALARAHAA</sequence>
<name>I7LC09_9CORY</name>
<dbReference type="GO" id="GO:0005829">
    <property type="term" value="C:cytosol"/>
    <property type="evidence" value="ECO:0007669"/>
    <property type="project" value="TreeGrafter"/>
</dbReference>
<evidence type="ECO:0000259" key="1">
    <source>
        <dbReference type="Pfam" id="PF00117"/>
    </source>
</evidence>
<dbReference type="InterPro" id="IPR017926">
    <property type="entry name" value="GATASE"/>
</dbReference>
<comment type="caution">
    <text evidence="2">The sequence shown here is derived from an EMBL/GenBank/DDBJ whole genome shotgun (WGS) entry which is preliminary data.</text>
</comment>
<dbReference type="OrthoDB" id="5196541at2"/>
<gene>
    <name evidence="2" type="ORF">BN46_0817</name>
</gene>
<dbReference type="EMBL" id="CAJZ01000114">
    <property type="protein sequence ID" value="CCI83549.1"/>
    <property type="molecule type" value="Genomic_DNA"/>
</dbReference>
<dbReference type="InterPro" id="IPR044992">
    <property type="entry name" value="ChyE-like"/>
</dbReference>
<evidence type="ECO:0000313" key="2">
    <source>
        <dbReference type="EMBL" id="CCI83549.1"/>
    </source>
</evidence>
<evidence type="ECO:0000313" key="3">
    <source>
        <dbReference type="Proteomes" id="UP000011016"/>
    </source>
</evidence>
<dbReference type="AlphaFoldDB" id="I7LC09"/>
<proteinExistence type="predicted"/>
<dbReference type="Proteomes" id="UP000011016">
    <property type="component" value="Unassembled WGS sequence"/>
</dbReference>
<organism evidence="2 3">
    <name type="scientific">Corynebacterium otitidis ATCC 51513</name>
    <dbReference type="NCBI Taxonomy" id="883169"/>
    <lineage>
        <taxon>Bacteria</taxon>
        <taxon>Bacillati</taxon>
        <taxon>Actinomycetota</taxon>
        <taxon>Actinomycetes</taxon>
        <taxon>Mycobacteriales</taxon>
        <taxon>Corynebacteriaceae</taxon>
        <taxon>Corynebacterium</taxon>
    </lineage>
</organism>
<dbReference type="Pfam" id="PF00117">
    <property type="entry name" value="GATase"/>
    <property type="match status" value="1"/>
</dbReference>
<dbReference type="PANTHER" id="PTHR42695:SF5">
    <property type="entry name" value="GLUTAMINE AMIDOTRANSFERASE YLR126C-RELATED"/>
    <property type="match status" value="1"/>
</dbReference>
<keyword evidence="2" id="KW-0436">Ligase</keyword>
<dbReference type="EC" id="6.3.5.2" evidence="2"/>
<dbReference type="PANTHER" id="PTHR42695">
    <property type="entry name" value="GLUTAMINE AMIDOTRANSFERASE YLR126C-RELATED"/>
    <property type="match status" value="1"/>
</dbReference>